<dbReference type="RefSeq" id="WP_184167786.1">
    <property type="nucleotide sequence ID" value="NZ_JACHLC010000014.1"/>
</dbReference>
<dbReference type="PANTHER" id="PTHR46889:SF7">
    <property type="entry name" value="TRANSPOSASE FOR INSERTION SEQUENCE ELEMENT IS904"/>
    <property type="match status" value="1"/>
</dbReference>
<dbReference type="PROSITE" id="PS50994">
    <property type="entry name" value="INTEGRASE"/>
    <property type="match status" value="1"/>
</dbReference>
<name>A0A841NFY4_9FLAO</name>
<proteinExistence type="predicted"/>
<accession>A0A841NFY4</accession>
<comment type="caution">
    <text evidence="2">The sequence shown here is derived from an EMBL/GenBank/DDBJ whole genome shotgun (WGS) entry which is preliminary data.</text>
</comment>
<dbReference type="AlphaFoldDB" id="A0A841NFY4"/>
<dbReference type="InterPro" id="IPR001584">
    <property type="entry name" value="Integrase_cat-core"/>
</dbReference>
<organism evidence="2 3">
    <name type="scientific">Chryseobacterium shigense</name>
    <dbReference type="NCBI Taxonomy" id="297244"/>
    <lineage>
        <taxon>Bacteria</taxon>
        <taxon>Pseudomonadati</taxon>
        <taxon>Bacteroidota</taxon>
        <taxon>Flavobacteriia</taxon>
        <taxon>Flavobacteriales</taxon>
        <taxon>Weeksellaceae</taxon>
        <taxon>Chryseobacterium group</taxon>
        <taxon>Chryseobacterium</taxon>
    </lineage>
</organism>
<dbReference type="GO" id="GO:0015074">
    <property type="term" value="P:DNA integration"/>
    <property type="evidence" value="ECO:0007669"/>
    <property type="project" value="InterPro"/>
</dbReference>
<dbReference type="Proteomes" id="UP000589738">
    <property type="component" value="Unassembled WGS sequence"/>
</dbReference>
<evidence type="ECO:0000259" key="1">
    <source>
        <dbReference type="PROSITE" id="PS50994"/>
    </source>
</evidence>
<dbReference type="PANTHER" id="PTHR46889">
    <property type="entry name" value="TRANSPOSASE INSF FOR INSERTION SEQUENCE IS3B-RELATED"/>
    <property type="match status" value="1"/>
</dbReference>
<evidence type="ECO:0000313" key="3">
    <source>
        <dbReference type="Proteomes" id="UP000589738"/>
    </source>
</evidence>
<keyword evidence="3" id="KW-1185">Reference proteome</keyword>
<dbReference type="Pfam" id="PF00665">
    <property type="entry name" value="rve"/>
    <property type="match status" value="1"/>
</dbReference>
<sequence length="281" mass="33477">MTPLQERREKIDKEDKVLNVSKQCELLSIHRSGLYYSPVAEKEENLQIMELLDKQYFDTPFYGVLRLTAHFQKLGFQINVKRMRRLMKIVNWKTIFREPKTTIINKLHKKYPYLLKDLKIEKTNQVWATDITYIPMRKGFMYLIAIIDLHSRKVLNWSLSNTMGADWCAEVLQETIKIHGCPEIFNTDQGSQFTSDVFINILKSNEIKISMDGKGRALDNIFIERLWKSVKYEHVYLYVYEDGISLYKGLENYFEFYNERRLHQSLNYKTPNEIYEQKSVA</sequence>
<dbReference type="NCBIfam" id="NF033516">
    <property type="entry name" value="transpos_IS3"/>
    <property type="match status" value="1"/>
</dbReference>
<dbReference type="InterPro" id="IPR050900">
    <property type="entry name" value="Transposase_IS3/IS150/IS904"/>
</dbReference>
<gene>
    <name evidence="2" type="ORF">HNP36_003911</name>
</gene>
<evidence type="ECO:0000313" key="2">
    <source>
        <dbReference type="EMBL" id="MBB6372778.1"/>
    </source>
</evidence>
<feature type="domain" description="Integrase catalytic" evidence="1">
    <location>
        <begin position="108"/>
        <end position="279"/>
    </location>
</feature>
<dbReference type="InterPro" id="IPR012337">
    <property type="entry name" value="RNaseH-like_sf"/>
</dbReference>
<protein>
    <submittedName>
        <fullName evidence="2">Putative transposase</fullName>
    </submittedName>
</protein>
<dbReference type="InterPro" id="IPR036397">
    <property type="entry name" value="RNaseH_sf"/>
</dbReference>
<reference evidence="2 3" key="1">
    <citation type="submission" date="2020-08" db="EMBL/GenBank/DDBJ databases">
        <title>Functional genomics of gut bacteria from endangered species of beetles.</title>
        <authorList>
            <person name="Carlos-Shanley C."/>
        </authorList>
    </citation>
    <scope>NUCLEOTIDE SEQUENCE [LARGE SCALE GENOMIC DNA]</scope>
    <source>
        <strain evidence="2 3">S00136</strain>
    </source>
</reference>
<dbReference type="GO" id="GO:0003676">
    <property type="term" value="F:nucleic acid binding"/>
    <property type="evidence" value="ECO:0007669"/>
    <property type="project" value="InterPro"/>
</dbReference>
<dbReference type="SUPFAM" id="SSF53098">
    <property type="entry name" value="Ribonuclease H-like"/>
    <property type="match status" value="1"/>
</dbReference>
<dbReference type="EMBL" id="JACHLC010000014">
    <property type="protein sequence ID" value="MBB6372778.1"/>
    <property type="molecule type" value="Genomic_DNA"/>
</dbReference>
<dbReference type="InterPro" id="IPR048020">
    <property type="entry name" value="Transpos_IS3"/>
</dbReference>
<dbReference type="Gene3D" id="3.30.420.10">
    <property type="entry name" value="Ribonuclease H-like superfamily/Ribonuclease H"/>
    <property type="match status" value="1"/>
</dbReference>